<accession>A0ABU0BRN6</accession>
<reference evidence="2 3" key="1">
    <citation type="submission" date="2023-07" db="EMBL/GenBank/DDBJ databases">
        <title>Genomic Encyclopedia of Type Strains, Phase IV (KMG-IV): sequencing the most valuable type-strain genomes for metagenomic binning, comparative biology and taxonomic classification.</title>
        <authorList>
            <person name="Goeker M."/>
        </authorList>
    </citation>
    <scope>NUCLEOTIDE SEQUENCE [LARGE SCALE GENOMIC DNA]</scope>
    <source>
        <strain evidence="2 3">DSM 1112</strain>
    </source>
</reference>
<feature type="transmembrane region" description="Helical" evidence="1">
    <location>
        <begin position="12"/>
        <end position="32"/>
    </location>
</feature>
<gene>
    <name evidence="2" type="ORF">QO002_001675</name>
</gene>
<protein>
    <submittedName>
        <fullName evidence="2">Uncharacterized protein</fullName>
    </submittedName>
</protein>
<proteinExistence type="predicted"/>
<keyword evidence="3" id="KW-1185">Reference proteome</keyword>
<keyword evidence="1" id="KW-0472">Membrane</keyword>
<name>A0ABU0BRN6_9HYPH</name>
<dbReference type="Proteomes" id="UP001230207">
    <property type="component" value="Unassembled WGS sequence"/>
</dbReference>
<comment type="caution">
    <text evidence="2">The sequence shown here is derived from an EMBL/GenBank/DDBJ whole genome shotgun (WGS) entry which is preliminary data.</text>
</comment>
<keyword evidence="1" id="KW-0812">Transmembrane</keyword>
<evidence type="ECO:0000256" key="1">
    <source>
        <dbReference type="SAM" id="Phobius"/>
    </source>
</evidence>
<organism evidence="2 3">
    <name type="scientific">Pararhizobium capsulatum DSM 1112</name>
    <dbReference type="NCBI Taxonomy" id="1121113"/>
    <lineage>
        <taxon>Bacteria</taxon>
        <taxon>Pseudomonadati</taxon>
        <taxon>Pseudomonadota</taxon>
        <taxon>Alphaproteobacteria</taxon>
        <taxon>Hyphomicrobiales</taxon>
        <taxon>Rhizobiaceae</taxon>
        <taxon>Rhizobium/Agrobacterium group</taxon>
        <taxon>Pararhizobium</taxon>
    </lineage>
</organism>
<keyword evidence="1" id="KW-1133">Transmembrane helix</keyword>
<evidence type="ECO:0000313" key="2">
    <source>
        <dbReference type="EMBL" id="MDQ0319537.1"/>
    </source>
</evidence>
<evidence type="ECO:0000313" key="3">
    <source>
        <dbReference type="Proteomes" id="UP001230207"/>
    </source>
</evidence>
<dbReference type="EMBL" id="JAUSVF010000001">
    <property type="protein sequence ID" value="MDQ0319537.1"/>
    <property type="molecule type" value="Genomic_DNA"/>
</dbReference>
<sequence>MEISADAEIATFIRAFAVFFLVMVAIIAFYLLV</sequence>